<dbReference type="RefSeq" id="WP_270070284.1">
    <property type="nucleotide sequence ID" value="NZ_JAJAQC010000002.1"/>
</dbReference>
<accession>A0A9X3NGG6</accession>
<protein>
    <submittedName>
        <fullName evidence="3">Uncharacterized protein</fullName>
    </submittedName>
</protein>
<dbReference type="AlphaFoldDB" id="A0A9X3NGG6"/>
<evidence type="ECO:0000313" key="3">
    <source>
        <dbReference type="EMBL" id="MDA0562997.1"/>
    </source>
</evidence>
<evidence type="ECO:0000256" key="2">
    <source>
        <dbReference type="SAM" id="Phobius"/>
    </source>
</evidence>
<proteinExistence type="predicted"/>
<feature type="transmembrane region" description="Helical" evidence="2">
    <location>
        <begin position="81"/>
        <end position="100"/>
    </location>
</feature>
<evidence type="ECO:0000256" key="1">
    <source>
        <dbReference type="SAM" id="MobiDB-lite"/>
    </source>
</evidence>
<keyword evidence="4" id="KW-1185">Reference proteome</keyword>
<reference evidence="3" key="1">
    <citation type="submission" date="2021-10" db="EMBL/GenBank/DDBJ databases">
        <title>Streptomonospora sp. nov., isolated from mangrove soil.</title>
        <authorList>
            <person name="Chen X."/>
            <person name="Ge X."/>
            <person name="Liu W."/>
        </authorList>
    </citation>
    <scope>NUCLEOTIDE SEQUENCE</scope>
    <source>
        <strain evidence="3">S1-112</strain>
    </source>
</reference>
<comment type="caution">
    <text evidence="3">The sequence shown here is derived from an EMBL/GenBank/DDBJ whole genome shotgun (WGS) entry which is preliminary data.</text>
</comment>
<feature type="compositionally biased region" description="Low complexity" evidence="1">
    <location>
        <begin position="163"/>
        <end position="180"/>
    </location>
</feature>
<feature type="transmembrane region" description="Helical" evidence="2">
    <location>
        <begin position="48"/>
        <end position="75"/>
    </location>
</feature>
<keyword evidence="2" id="KW-1133">Transmembrane helix</keyword>
<gene>
    <name evidence="3" type="ORF">LG943_01400</name>
</gene>
<evidence type="ECO:0000313" key="4">
    <source>
        <dbReference type="Proteomes" id="UP001140076"/>
    </source>
</evidence>
<organism evidence="3 4">
    <name type="scientific">Streptomonospora mangrovi</name>
    <dbReference type="NCBI Taxonomy" id="2883123"/>
    <lineage>
        <taxon>Bacteria</taxon>
        <taxon>Bacillati</taxon>
        <taxon>Actinomycetota</taxon>
        <taxon>Actinomycetes</taxon>
        <taxon>Streptosporangiales</taxon>
        <taxon>Nocardiopsidaceae</taxon>
        <taxon>Streptomonospora</taxon>
    </lineage>
</organism>
<name>A0A9X3NGG6_9ACTN</name>
<feature type="region of interest" description="Disordered" evidence="1">
    <location>
        <begin position="152"/>
        <end position="245"/>
    </location>
</feature>
<sequence length="245" mass="26614">MVEAQTDPDYRRFKEELADAWFRYPSGEKQRIARRLARRGYARRGVRVLGVGGGILGISFPIVALESVGAIPAALNTGLRMVGALVATVFAALYGWVVAVNQFFSVKDRLVDPPEVRAVAAEMREPWQKRKKGEPHPEPAWRIGLAAAQETARAHVSAETAQRRAASRPPAPARAEGPAPAVGPVTSVSPARTAAEALRAGRVSLVKHRSPKSGQSDDPRLPRPEPHAAGRRAERNESPVRKPRL</sequence>
<keyword evidence="2" id="KW-0812">Transmembrane</keyword>
<dbReference type="Proteomes" id="UP001140076">
    <property type="component" value="Unassembled WGS sequence"/>
</dbReference>
<dbReference type="EMBL" id="JAJAQC010000002">
    <property type="protein sequence ID" value="MDA0562997.1"/>
    <property type="molecule type" value="Genomic_DNA"/>
</dbReference>
<feature type="compositionally biased region" description="Basic and acidic residues" evidence="1">
    <location>
        <begin position="215"/>
        <end position="245"/>
    </location>
</feature>
<keyword evidence="2" id="KW-0472">Membrane</keyword>